<name>A0AAW8E594_9BURK</name>
<dbReference type="RefSeq" id="WP_307638358.1">
    <property type="nucleotide sequence ID" value="NZ_JAUSRR010000012.1"/>
</dbReference>
<accession>A0AAW8E594</accession>
<evidence type="ECO:0008006" key="3">
    <source>
        <dbReference type="Google" id="ProtNLM"/>
    </source>
</evidence>
<sequence>MGIHPPFVQIEAREKGAVRLQIGIDWNWAIRRPNFVQVCAKWKGGPASRTACPINWRSFVQLEMEDAVPSRLVRGKADERPNLVPSLAQQTVEPVFGIIKQVIGWPSVEHAEWHLVTVAYDSAPNHALMRGALSYIDEDHIDMLALGLPVSYFRDPGTPAARKQAYTRAVDLDGQRQVTISKVVVCARSGWVVFTASTATSTASTAVEDE</sequence>
<comment type="caution">
    <text evidence="1">The sequence shown here is derived from an EMBL/GenBank/DDBJ whole genome shotgun (WGS) entry which is preliminary data.</text>
</comment>
<evidence type="ECO:0000313" key="1">
    <source>
        <dbReference type="EMBL" id="MDP9926739.1"/>
    </source>
</evidence>
<dbReference type="Proteomes" id="UP001244295">
    <property type="component" value="Unassembled WGS sequence"/>
</dbReference>
<reference evidence="1" key="1">
    <citation type="submission" date="2023-07" db="EMBL/GenBank/DDBJ databases">
        <title>Sorghum-associated microbial communities from plants grown in Nebraska, USA.</title>
        <authorList>
            <person name="Schachtman D."/>
        </authorList>
    </citation>
    <scope>NUCLEOTIDE SEQUENCE</scope>
    <source>
        <strain evidence="1">DS2795</strain>
    </source>
</reference>
<dbReference type="EMBL" id="JAUSRR010000012">
    <property type="protein sequence ID" value="MDP9926739.1"/>
    <property type="molecule type" value="Genomic_DNA"/>
</dbReference>
<organism evidence="1 2">
    <name type="scientific">Variovorax boronicumulans</name>
    <dbReference type="NCBI Taxonomy" id="436515"/>
    <lineage>
        <taxon>Bacteria</taxon>
        <taxon>Pseudomonadati</taxon>
        <taxon>Pseudomonadota</taxon>
        <taxon>Betaproteobacteria</taxon>
        <taxon>Burkholderiales</taxon>
        <taxon>Comamonadaceae</taxon>
        <taxon>Variovorax</taxon>
    </lineage>
</organism>
<dbReference type="AlphaFoldDB" id="A0AAW8E594"/>
<gene>
    <name evidence="1" type="ORF">J2W25_005788</name>
</gene>
<proteinExistence type="predicted"/>
<protein>
    <recommendedName>
        <fullName evidence="3">Transposase DDE domain-containing protein</fullName>
    </recommendedName>
</protein>
<evidence type="ECO:0000313" key="2">
    <source>
        <dbReference type="Proteomes" id="UP001244295"/>
    </source>
</evidence>